<feature type="compositionally biased region" description="Basic residues" evidence="1">
    <location>
        <begin position="533"/>
        <end position="548"/>
    </location>
</feature>
<evidence type="ECO:0000256" key="1">
    <source>
        <dbReference type="SAM" id="MobiDB-lite"/>
    </source>
</evidence>
<reference evidence="3 4" key="1">
    <citation type="journal article" date="2009" name="Science">
        <title>Green evolution and dynamic adaptations revealed by genomes of the marine picoeukaryotes Micromonas.</title>
        <authorList>
            <person name="Worden A.Z."/>
            <person name="Lee J.H."/>
            <person name="Mock T."/>
            <person name="Rouze P."/>
            <person name="Simmons M.P."/>
            <person name="Aerts A.L."/>
            <person name="Allen A.E."/>
            <person name="Cuvelier M.L."/>
            <person name="Derelle E."/>
            <person name="Everett M.V."/>
            <person name="Foulon E."/>
            <person name="Grimwood J."/>
            <person name="Gundlach H."/>
            <person name="Henrissat B."/>
            <person name="Napoli C."/>
            <person name="McDonald S.M."/>
            <person name="Parker M.S."/>
            <person name="Rombauts S."/>
            <person name="Salamov A."/>
            <person name="Von Dassow P."/>
            <person name="Badger J.H."/>
            <person name="Coutinho P.M."/>
            <person name="Demir E."/>
            <person name="Dubchak I."/>
            <person name="Gentemann C."/>
            <person name="Eikrem W."/>
            <person name="Gready J.E."/>
            <person name="John U."/>
            <person name="Lanier W."/>
            <person name="Lindquist E.A."/>
            <person name="Lucas S."/>
            <person name="Mayer K.F."/>
            <person name="Moreau H."/>
            <person name="Not F."/>
            <person name="Otillar R."/>
            <person name="Panaud O."/>
            <person name="Pangilinan J."/>
            <person name="Paulsen I."/>
            <person name="Piegu B."/>
            <person name="Poliakov A."/>
            <person name="Robbens S."/>
            <person name="Schmutz J."/>
            <person name="Toulza E."/>
            <person name="Wyss T."/>
            <person name="Zelensky A."/>
            <person name="Zhou K."/>
            <person name="Armbrust E.V."/>
            <person name="Bhattacharya D."/>
            <person name="Goodenough U.W."/>
            <person name="Van de Peer Y."/>
            <person name="Grigoriev I.V."/>
        </authorList>
    </citation>
    <scope>NUCLEOTIDE SEQUENCE [LARGE SCALE GENOMIC DNA]</scope>
    <source>
        <strain evidence="3 4">CCMP1545</strain>
    </source>
</reference>
<accession>C1MLY0</accession>
<dbReference type="STRING" id="564608.C1MLY0"/>
<feature type="compositionally biased region" description="Basic and acidic residues" evidence="1">
    <location>
        <begin position="521"/>
        <end position="532"/>
    </location>
</feature>
<dbReference type="PANTHER" id="PTHR45184">
    <property type="entry name" value="DNAJ PROTEIN ERDJ3A"/>
    <property type="match status" value="1"/>
</dbReference>
<dbReference type="OrthoDB" id="511561at2759"/>
<feature type="domain" description="PDIA6-like C-terminal thioredoxin-like" evidence="2">
    <location>
        <begin position="336"/>
        <end position="452"/>
    </location>
</feature>
<proteinExistence type="predicted"/>
<feature type="compositionally biased region" description="Basic and acidic residues" evidence="1">
    <location>
        <begin position="503"/>
        <end position="514"/>
    </location>
</feature>
<organism evidence="4">
    <name type="scientific">Micromonas pusilla (strain CCMP1545)</name>
    <name type="common">Picoplanktonic green alga</name>
    <dbReference type="NCBI Taxonomy" id="564608"/>
    <lineage>
        <taxon>Eukaryota</taxon>
        <taxon>Viridiplantae</taxon>
        <taxon>Chlorophyta</taxon>
        <taxon>Mamiellophyceae</taxon>
        <taxon>Mamiellales</taxon>
        <taxon>Mamiellaceae</taxon>
        <taxon>Micromonas</taxon>
    </lineage>
</organism>
<sequence length="554" mass="60825">MISKPGEDAIVRHDGEMKATEIAEFLETHAAAVPEDDAPEERDPRAGSRKTSGGGGGDDDDAAAKKKREEAKRKRETESLFGAIAPADFEKEVLKHEPVTAVVFTRLNVPRCVNESRAVAKAVTKMYGQVTIGEVNASDPAAFDLAERYAPAVAEAVKAAAAAEDEDEDGKCLDVVVFPHGAEKEDSDPDTYQGEITESALGNWLFESVPDFVMPLKAMLVDSFLQQNLMKPKLVLFHAGSEPPREFVALAANFQEDFMFASIPASDAASKARFQVDAVPAMRLMYIPMKDGETPTQDVQYSAAAYPSPVLRYVEMHHWLQQVQIQILGKDIGQERAAKKTAEPVELVGSPEELDEKCGASGLCIVAFVSQEEGVKKDTDEAVIAAVSRNMVEKPFKFVYVDPAAQRSFASAFEVTASDVPTVTVVSMRKNRFATYRKTFNADGVAEFLQDVLNSKQRTQMIQEIPKLVPGGEEPEVIEEVIVEEEFDLADIMNEEVEGEAGMSKEELQAKIEKEIEEEAAAAKEAEEEAKRKAEKKAKKKKKKKKTKKDASEL</sequence>
<dbReference type="Gene3D" id="3.40.30.10">
    <property type="entry name" value="Glutaredoxin"/>
    <property type="match status" value="1"/>
</dbReference>
<dbReference type="eggNOG" id="KOG0191">
    <property type="taxonomic scope" value="Eukaryota"/>
</dbReference>
<dbReference type="AlphaFoldDB" id="C1MLY0"/>
<feature type="compositionally biased region" description="Basic and acidic residues" evidence="1">
    <location>
        <begin position="62"/>
        <end position="77"/>
    </location>
</feature>
<evidence type="ECO:0000313" key="4">
    <source>
        <dbReference type="Proteomes" id="UP000001876"/>
    </source>
</evidence>
<evidence type="ECO:0000313" key="3">
    <source>
        <dbReference type="EMBL" id="EEH58487.1"/>
    </source>
</evidence>
<dbReference type="GeneID" id="9682738"/>
<dbReference type="InterPro" id="IPR036249">
    <property type="entry name" value="Thioredoxin-like_sf"/>
</dbReference>
<dbReference type="EMBL" id="GG663737">
    <property type="protein sequence ID" value="EEH58487.1"/>
    <property type="molecule type" value="Genomic_DNA"/>
</dbReference>
<dbReference type="PANTHER" id="PTHR45184:SF1">
    <property type="entry name" value="DNAJ PROTEIN ERDJ3A"/>
    <property type="match status" value="1"/>
</dbReference>
<dbReference type="Proteomes" id="UP000001876">
    <property type="component" value="Unassembled WGS sequence"/>
</dbReference>
<dbReference type="RefSeq" id="XP_003056842.1">
    <property type="nucleotide sequence ID" value="XM_003056796.1"/>
</dbReference>
<dbReference type="InterPro" id="IPR057305">
    <property type="entry name" value="Thioredox_PDIA6_C"/>
</dbReference>
<name>C1MLY0_MICPC</name>
<protein>
    <submittedName>
        <fullName evidence="3">Predicted protein</fullName>
    </submittedName>
</protein>
<dbReference type="Pfam" id="PF24541">
    <property type="entry name" value="Thioredox_PDIA6_C"/>
    <property type="match status" value="1"/>
</dbReference>
<dbReference type="OMA" id="KICAIGF"/>
<keyword evidence="4" id="KW-1185">Reference proteome</keyword>
<dbReference type="KEGG" id="mpp:MICPUCDRAFT_62300"/>
<evidence type="ECO:0000259" key="2">
    <source>
        <dbReference type="Pfam" id="PF24541"/>
    </source>
</evidence>
<feature type="region of interest" description="Disordered" evidence="1">
    <location>
        <begin position="498"/>
        <end position="554"/>
    </location>
</feature>
<gene>
    <name evidence="3" type="ORF">MICPUCDRAFT_62300</name>
</gene>
<feature type="region of interest" description="Disordered" evidence="1">
    <location>
        <begin position="27"/>
        <end position="77"/>
    </location>
</feature>
<dbReference type="InterPro" id="IPR052842">
    <property type="entry name" value="ER_Co-chaperone"/>
</dbReference>
<dbReference type="SUPFAM" id="SSF52833">
    <property type="entry name" value="Thioredoxin-like"/>
    <property type="match status" value="1"/>
</dbReference>